<dbReference type="EMBL" id="VUNQ01000024">
    <property type="protein sequence ID" value="MSU02057.1"/>
    <property type="molecule type" value="Genomic_DNA"/>
</dbReference>
<name>A0A6N7XW76_9FIRM</name>
<dbReference type="InterPro" id="IPR025689">
    <property type="entry name" value="Spore_YtrH"/>
</dbReference>
<dbReference type="AlphaFoldDB" id="A0A6N7XW76"/>
<proteinExistence type="predicted"/>
<keyword evidence="1" id="KW-0472">Membrane</keyword>
<sequence>MSNFYISIVQNFCIAFGVVVGGSVFAGIGAIITNNPPLRTMLNVAGSIKIWAVAIALGGTFSSFIIIDKGLIEGELKSIIKQMIYILIALLGANLGFSFIKLIQRSSEIWLK</sequence>
<keyword evidence="1" id="KW-1133">Transmembrane helix</keyword>
<keyword evidence="3" id="KW-1185">Reference proteome</keyword>
<reference evidence="2 3" key="1">
    <citation type="submission" date="2019-09" db="EMBL/GenBank/DDBJ databases">
        <title>In-depth cultivation of the pig gut microbiome towards novel bacterial diversity and tailored functional studies.</title>
        <authorList>
            <person name="Wylensek D."/>
            <person name="Hitch T.C.A."/>
            <person name="Clavel T."/>
        </authorList>
    </citation>
    <scope>NUCLEOTIDE SEQUENCE [LARGE SCALE GENOMIC DNA]</scope>
    <source>
        <strain evidence="2 3">WCA3-693-APC-4?</strain>
    </source>
</reference>
<dbReference type="RefSeq" id="WP_154440694.1">
    <property type="nucleotide sequence ID" value="NZ_VUNQ01000024.1"/>
</dbReference>
<dbReference type="Proteomes" id="UP000469523">
    <property type="component" value="Unassembled WGS sequence"/>
</dbReference>
<evidence type="ECO:0000313" key="3">
    <source>
        <dbReference type="Proteomes" id="UP000469523"/>
    </source>
</evidence>
<evidence type="ECO:0000256" key="1">
    <source>
        <dbReference type="SAM" id="Phobius"/>
    </source>
</evidence>
<protein>
    <submittedName>
        <fullName evidence="2">Sporulation protein</fullName>
    </submittedName>
</protein>
<gene>
    <name evidence="2" type="ORF">FYJ83_11305</name>
</gene>
<feature type="transmembrane region" description="Helical" evidence="1">
    <location>
        <begin position="12"/>
        <end position="32"/>
    </location>
</feature>
<evidence type="ECO:0000313" key="2">
    <source>
        <dbReference type="EMBL" id="MSU02057.1"/>
    </source>
</evidence>
<dbReference type="Pfam" id="PF14034">
    <property type="entry name" value="Spore_YtrH"/>
    <property type="match status" value="1"/>
</dbReference>
<keyword evidence="1" id="KW-0812">Transmembrane</keyword>
<comment type="caution">
    <text evidence="2">The sequence shown here is derived from an EMBL/GenBank/DDBJ whole genome shotgun (WGS) entry which is preliminary data.</text>
</comment>
<organism evidence="2 3">
    <name type="scientific">Tissierella pigra</name>
    <dbReference type="NCBI Taxonomy" id="2607614"/>
    <lineage>
        <taxon>Bacteria</taxon>
        <taxon>Bacillati</taxon>
        <taxon>Bacillota</taxon>
        <taxon>Tissierellia</taxon>
        <taxon>Tissierellales</taxon>
        <taxon>Tissierellaceae</taxon>
        <taxon>Tissierella</taxon>
    </lineage>
</organism>
<feature type="transmembrane region" description="Helical" evidence="1">
    <location>
        <begin position="52"/>
        <end position="72"/>
    </location>
</feature>
<feature type="transmembrane region" description="Helical" evidence="1">
    <location>
        <begin position="84"/>
        <end position="103"/>
    </location>
</feature>
<accession>A0A6N7XW76</accession>